<accession>A0A840YAL6</accession>
<dbReference type="PANTHER" id="PTHR30006:SF2">
    <property type="entry name" value="ABC TRANSPORTER SUBSTRATE-BINDING PROTEIN"/>
    <property type="match status" value="1"/>
</dbReference>
<reference evidence="2 3" key="1">
    <citation type="submission" date="2020-08" db="EMBL/GenBank/DDBJ databases">
        <title>Genomic Encyclopedia of Type Strains, Phase IV (KMG-IV): sequencing the most valuable type-strain genomes for metagenomic binning, comparative biology and taxonomic classification.</title>
        <authorList>
            <person name="Goeker M."/>
        </authorList>
    </citation>
    <scope>NUCLEOTIDE SEQUENCE [LARGE SCALE GENOMIC DNA]</scope>
    <source>
        <strain evidence="2 3">DSM 25622</strain>
    </source>
</reference>
<dbReference type="RefSeq" id="WP_184520936.1">
    <property type="nucleotide sequence ID" value="NZ_JACIJD010000022.1"/>
</dbReference>
<gene>
    <name evidence="2" type="ORF">FHS87_003815</name>
</gene>
<evidence type="ECO:0000313" key="3">
    <source>
        <dbReference type="Proteomes" id="UP000580654"/>
    </source>
</evidence>
<dbReference type="EMBL" id="JACIJD010000022">
    <property type="protein sequence ID" value="MBB5695749.1"/>
    <property type="molecule type" value="Genomic_DNA"/>
</dbReference>
<dbReference type="Pfam" id="PF13343">
    <property type="entry name" value="SBP_bac_6"/>
    <property type="match status" value="1"/>
</dbReference>
<name>A0A840YAL6_9PROT</name>
<dbReference type="GO" id="GO:0030975">
    <property type="term" value="F:thiamine binding"/>
    <property type="evidence" value="ECO:0007669"/>
    <property type="project" value="TreeGrafter"/>
</dbReference>
<keyword evidence="1" id="KW-0732">Signal</keyword>
<organism evidence="2 3">
    <name type="scientific">Muricoccus pecuniae</name>
    <dbReference type="NCBI Taxonomy" id="693023"/>
    <lineage>
        <taxon>Bacteria</taxon>
        <taxon>Pseudomonadati</taxon>
        <taxon>Pseudomonadota</taxon>
        <taxon>Alphaproteobacteria</taxon>
        <taxon>Acetobacterales</taxon>
        <taxon>Roseomonadaceae</taxon>
        <taxon>Muricoccus</taxon>
    </lineage>
</organism>
<dbReference type="SUPFAM" id="SSF53850">
    <property type="entry name" value="Periplasmic binding protein-like II"/>
    <property type="match status" value="1"/>
</dbReference>
<dbReference type="Gene3D" id="3.40.190.10">
    <property type="entry name" value="Periplasmic binding protein-like II"/>
    <property type="match status" value="2"/>
</dbReference>
<comment type="caution">
    <text evidence="2">The sequence shown here is derived from an EMBL/GenBank/DDBJ whole genome shotgun (WGS) entry which is preliminary data.</text>
</comment>
<dbReference type="GO" id="GO:0030976">
    <property type="term" value="F:thiamine pyrophosphate binding"/>
    <property type="evidence" value="ECO:0007669"/>
    <property type="project" value="TreeGrafter"/>
</dbReference>
<evidence type="ECO:0000313" key="2">
    <source>
        <dbReference type="EMBL" id="MBB5695749.1"/>
    </source>
</evidence>
<keyword evidence="3" id="KW-1185">Reference proteome</keyword>
<sequence length="352" mass="38297">MKICVPPPSATLPRRALLAAGASLAGTLAMPGLLRAQTRELVVGGAASHKPWMDATVIPFFERKYNCRITYEGTRSLVNLEKMQTNRSRPYLSVVQMDDPVMILAARENLLERLTPERVPNLNALKPGTIHMDGMWANYLQPWQGIAYNTRALPNGIASWAELWEPRFKGRVVLPSLQNTEGLANLFVAASLETGKPPAEAQADADAGFRKLRALKPNLLTIYTQMPQAFNLLEQGEAWAIAGALSSFALERKAQGAPIALAAPQEGIYASPSGICAVRGGPNQELAMAYVNEMLGAELQAKLAGPTFSLPTNTGLPVPADMPQVPVHSIDWANVAAQRNAWVQRWDREMAL</sequence>
<dbReference type="AlphaFoldDB" id="A0A840YAL6"/>
<dbReference type="GO" id="GO:0030288">
    <property type="term" value="C:outer membrane-bounded periplasmic space"/>
    <property type="evidence" value="ECO:0007669"/>
    <property type="project" value="TreeGrafter"/>
</dbReference>
<protein>
    <submittedName>
        <fullName evidence="2">Putative spermidine/putrescine transport system substrate-binding protein</fullName>
    </submittedName>
</protein>
<dbReference type="GO" id="GO:0015888">
    <property type="term" value="P:thiamine transport"/>
    <property type="evidence" value="ECO:0007669"/>
    <property type="project" value="TreeGrafter"/>
</dbReference>
<proteinExistence type="predicted"/>
<evidence type="ECO:0000256" key="1">
    <source>
        <dbReference type="ARBA" id="ARBA00022729"/>
    </source>
</evidence>
<dbReference type="Proteomes" id="UP000580654">
    <property type="component" value="Unassembled WGS sequence"/>
</dbReference>
<dbReference type="PANTHER" id="PTHR30006">
    <property type="entry name" value="THIAMINE-BINDING PERIPLASMIC PROTEIN-RELATED"/>
    <property type="match status" value="1"/>
</dbReference>
<dbReference type="CDD" id="cd13589">
    <property type="entry name" value="PBP2_polyamine_RpCGA009"/>
    <property type="match status" value="1"/>
</dbReference>